<dbReference type="Pfam" id="PF00512">
    <property type="entry name" value="HisKA"/>
    <property type="match status" value="1"/>
</dbReference>
<dbReference type="InterPro" id="IPR036890">
    <property type="entry name" value="HATPase_C_sf"/>
</dbReference>
<dbReference type="CDD" id="cd00082">
    <property type="entry name" value="HisKA"/>
    <property type="match status" value="1"/>
</dbReference>
<keyword evidence="6" id="KW-0472">Membrane</keyword>
<gene>
    <name evidence="8" type="ORF">GCM10007390_24420</name>
</gene>
<dbReference type="InterPro" id="IPR058544">
    <property type="entry name" value="ETR1_N"/>
</dbReference>
<organism evidence="8 9">
    <name type="scientific">Persicitalea jodogahamensis</name>
    <dbReference type="NCBI Taxonomy" id="402147"/>
    <lineage>
        <taxon>Bacteria</taxon>
        <taxon>Pseudomonadati</taxon>
        <taxon>Bacteroidota</taxon>
        <taxon>Cytophagia</taxon>
        <taxon>Cytophagales</taxon>
        <taxon>Spirosomataceae</taxon>
        <taxon>Persicitalea</taxon>
    </lineage>
</organism>
<feature type="transmembrane region" description="Helical" evidence="6">
    <location>
        <begin position="50"/>
        <end position="74"/>
    </location>
</feature>
<keyword evidence="6" id="KW-1133">Transmembrane helix</keyword>
<dbReference type="SUPFAM" id="SSF55874">
    <property type="entry name" value="ATPase domain of HSP90 chaperone/DNA topoisomerase II/histidine kinase"/>
    <property type="match status" value="1"/>
</dbReference>
<dbReference type="SMART" id="SM00387">
    <property type="entry name" value="HATPase_c"/>
    <property type="match status" value="1"/>
</dbReference>
<dbReference type="EMBL" id="BMXF01000002">
    <property type="protein sequence ID" value="GHB69916.1"/>
    <property type="molecule type" value="Genomic_DNA"/>
</dbReference>
<protein>
    <recommendedName>
        <fullName evidence="2">histidine kinase</fullName>
        <ecNumber evidence="2">2.7.13.3</ecNumber>
    </recommendedName>
</protein>
<dbReference type="FunFam" id="3.30.565.10:FF:000006">
    <property type="entry name" value="Sensor histidine kinase WalK"/>
    <property type="match status" value="1"/>
</dbReference>
<dbReference type="Gene3D" id="3.30.565.10">
    <property type="entry name" value="Histidine kinase-like ATPase, C-terminal domain"/>
    <property type="match status" value="1"/>
</dbReference>
<evidence type="ECO:0000313" key="9">
    <source>
        <dbReference type="Proteomes" id="UP000598271"/>
    </source>
</evidence>
<keyword evidence="4" id="KW-0808">Transferase</keyword>
<keyword evidence="9" id="KW-1185">Reference proteome</keyword>
<evidence type="ECO:0000256" key="1">
    <source>
        <dbReference type="ARBA" id="ARBA00000085"/>
    </source>
</evidence>
<evidence type="ECO:0000256" key="4">
    <source>
        <dbReference type="ARBA" id="ARBA00022679"/>
    </source>
</evidence>
<dbReference type="SUPFAM" id="SSF47384">
    <property type="entry name" value="Homodimeric domain of signal transducing histidine kinase"/>
    <property type="match status" value="1"/>
</dbReference>
<feature type="domain" description="Histidine kinase" evidence="7">
    <location>
        <begin position="177"/>
        <end position="390"/>
    </location>
</feature>
<keyword evidence="5" id="KW-0418">Kinase</keyword>
<dbReference type="EC" id="2.7.13.3" evidence="2"/>
<dbReference type="PRINTS" id="PR00344">
    <property type="entry name" value="BCTRLSENSOR"/>
</dbReference>
<dbReference type="SMART" id="SM00388">
    <property type="entry name" value="HisKA"/>
    <property type="match status" value="1"/>
</dbReference>
<evidence type="ECO:0000256" key="3">
    <source>
        <dbReference type="ARBA" id="ARBA00022553"/>
    </source>
</evidence>
<name>A0A8J3D6Z0_9BACT</name>
<dbReference type="PANTHER" id="PTHR43304:SF1">
    <property type="entry name" value="PAC DOMAIN-CONTAINING PROTEIN"/>
    <property type="match status" value="1"/>
</dbReference>
<dbReference type="Gene3D" id="1.10.287.130">
    <property type="match status" value="1"/>
</dbReference>
<dbReference type="InterPro" id="IPR003594">
    <property type="entry name" value="HATPase_dom"/>
</dbReference>
<dbReference type="Pfam" id="PF25487">
    <property type="entry name" value="ETR1_N"/>
    <property type="match status" value="1"/>
</dbReference>
<dbReference type="PROSITE" id="PS50109">
    <property type="entry name" value="HIS_KIN"/>
    <property type="match status" value="1"/>
</dbReference>
<reference evidence="8 9" key="1">
    <citation type="journal article" date="2014" name="Int. J. Syst. Evol. Microbiol.">
        <title>Complete genome sequence of Corynebacterium casei LMG S-19264T (=DSM 44701T), isolated from a smear-ripened cheese.</title>
        <authorList>
            <consortium name="US DOE Joint Genome Institute (JGI-PGF)"/>
            <person name="Walter F."/>
            <person name="Albersmeier A."/>
            <person name="Kalinowski J."/>
            <person name="Ruckert C."/>
        </authorList>
    </citation>
    <scope>NUCLEOTIDE SEQUENCE [LARGE SCALE GENOMIC DNA]</scope>
    <source>
        <strain evidence="8 9">KCTC 12866</strain>
    </source>
</reference>
<accession>A0A8J3D6Z0</accession>
<dbReference type="InterPro" id="IPR036097">
    <property type="entry name" value="HisK_dim/P_sf"/>
</dbReference>
<dbReference type="InterPro" id="IPR005467">
    <property type="entry name" value="His_kinase_dom"/>
</dbReference>
<comment type="caution">
    <text evidence="8">The sequence shown here is derived from an EMBL/GenBank/DDBJ whole genome shotgun (WGS) entry which is preliminary data.</text>
</comment>
<dbReference type="InterPro" id="IPR004358">
    <property type="entry name" value="Sig_transdc_His_kin-like_C"/>
</dbReference>
<feature type="transmembrane region" description="Helical" evidence="6">
    <location>
        <begin position="86"/>
        <end position="111"/>
    </location>
</feature>
<dbReference type="AlphaFoldDB" id="A0A8J3D6Z0"/>
<dbReference type="InterPro" id="IPR003661">
    <property type="entry name" value="HisK_dim/P_dom"/>
</dbReference>
<proteinExistence type="predicted"/>
<evidence type="ECO:0000256" key="2">
    <source>
        <dbReference type="ARBA" id="ARBA00012438"/>
    </source>
</evidence>
<evidence type="ECO:0000259" key="7">
    <source>
        <dbReference type="PROSITE" id="PS50109"/>
    </source>
</evidence>
<sequence>MMTSPYRISTSILPSFLTHMNEVIDFFSRLSDSSDFPPRWLCGTWSDFHGWLYIVSDLMIWMAYMCIPLILLRFIFVKKGVPLQSVFWLFGAFIMLCGLTHLIDAMLFWIPVYRISALVRFVTGIVSVATVIALVKYFDDAVGLRTSREYEQELRYRQKALETLELTNQELKQFAYVASHDLQSPLKTIEGYLGLLESRYSENLDERGQKIVRTAASSANRMRTLINDLLDFSQSGLNQKFSETDMNEVMQESLEELQNEIDASNAEIISKPLPVILASRTEIKRVMQNIIGNSIKYRTEGKTPVIEVLARERPDEWLFSISDNGIGIEGEYFEKIFLVFQRLHGRDKYPGTGIGLAACRKIVEMHGGKIWLESVPGKGSVFYFTIPKNPITLHDFRQIDN</sequence>
<evidence type="ECO:0000313" key="8">
    <source>
        <dbReference type="EMBL" id="GHB69916.1"/>
    </source>
</evidence>
<feature type="transmembrane region" description="Helical" evidence="6">
    <location>
        <begin position="117"/>
        <end position="138"/>
    </location>
</feature>
<dbReference type="Proteomes" id="UP000598271">
    <property type="component" value="Unassembled WGS sequence"/>
</dbReference>
<dbReference type="InterPro" id="IPR052162">
    <property type="entry name" value="Sensor_kinase/Photoreceptor"/>
</dbReference>
<evidence type="ECO:0000256" key="5">
    <source>
        <dbReference type="ARBA" id="ARBA00022777"/>
    </source>
</evidence>
<keyword evidence="6" id="KW-0812">Transmembrane</keyword>
<keyword evidence="3" id="KW-0597">Phosphoprotein</keyword>
<dbReference type="PANTHER" id="PTHR43304">
    <property type="entry name" value="PHYTOCHROME-LIKE PROTEIN CPH1"/>
    <property type="match status" value="1"/>
</dbReference>
<dbReference type="GO" id="GO:0000155">
    <property type="term" value="F:phosphorelay sensor kinase activity"/>
    <property type="evidence" value="ECO:0007669"/>
    <property type="project" value="InterPro"/>
</dbReference>
<comment type="catalytic activity">
    <reaction evidence="1">
        <text>ATP + protein L-histidine = ADP + protein N-phospho-L-histidine.</text>
        <dbReference type="EC" id="2.7.13.3"/>
    </reaction>
</comment>
<evidence type="ECO:0000256" key="6">
    <source>
        <dbReference type="SAM" id="Phobius"/>
    </source>
</evidence>
<dbReference type="Pfam" id="PF02518">
    <property type="entry name" value="HATPase_c"/>
    <property type="match status" value="1"/>
</dbReference>